<feature type="transmembrane region" description="Helical" evidence="1">
    <location>
        <begin position="47"/>
        <end position="73"/>
    </location>
</feature>
<evidence type="ECO:0000313" key="2">
    <source>
        <dbReference type="EMBL" id="GAA4357322.1"/>
    </source>
</evidence>
<reference evidence="3" key="1">
    <citation type="journal article" date="2019" name="Int. J. Syst. Evol. Microbiol.">
        <title>The Global Catalogue of Microorganisms (GCM) 10K type strain sequencing project: providing services to taxonomists for standard genome sequencing and annotation.</title>
        <authorList>
            <consortium name="The Broad Institute Genomics Platform"/>
            <consortium name="The Broad Institute Genome Sequencing Center for Infectious Disease"/>
            <person name="Wu L."/>
            <person name="Ma J."/>
        </authorList>
    </citation>
    <scope>NUCLEOTIDE SEQUENCE [LARGE SCALE GENOMIC DNA]</scope>
    <source>
        <strain evidence="3">JCM 17923</strain>
    </source>
</reference>
<protein>
    <submittedName>
        <fullName evidence="2">Uncharacterized protein</fullName>
    </submittedName>
</protein>
<evidence type="ECO:0000313" key="3">
    <source>
        <dbReference type="Proteomes" id="UP001501153"/>
    </source>
</evidence>
<dbReference type="RefSeq" id="WP_345236088.1">
    <property type="nucleotide sequence ID" value="NZ_BAABGZ010000023.1"/>
</dbReference>
<keyword evidence="1" id="KW-0472">Membrane</keyword>
<comment type="caution">
    <text evidence="2">The sequence shown here is derived from an EMBL/GenBank/DDBJ whole genome shotgun (WGS) entry which is preliminary data.</text>
</comment>
<name>A0ABP8IEL9_9BACT</name>
<keyword evidence="1" id="KW-1133">Transmembrane helix</keyword>
<feature type="transmembrane region" description="Helical" evidence="1">
    <location>
        <begin position="85"/>
        <end position="108"/>
    </location>
</feature>
<dbReference type="Proteomes" id="UP001501153">
    <property type="component" value="Unassembled WGS sequence"/>
</dbReference>
<accession>A0ABP8IEL9</accession>
<sequence>MENQESVATPSTWAQAGLLWLFTNTIGSLSCFALMTRATSDGSSGDSGFIAALIAIFAGLGSLFVIPIAVFTFRRLLAMPGRQQRLPAAGAAVAGLFVIPCLVLFIGLGTASALAVYMGGWVYLPAALLSAAVVYHRGLFRPDTPAQLPVTHG</sequence>
<gene>
    <name evidence="2" type="ORF">GCM10023185_21940</name>
</gene>
<feature type="transmembrane region" description="Helical" evidence="1">
    <location>
        <begin position="12"/>
        <end position="35"/>
    </location>
</feature>
<dbReference type="EMBL" id="BAABGZ010000023">
    <property type="protein sequence ID" value="GAA4357322.1"/>
    <property type="molecule type" value="Genomic_DNA"/>
</dbReference>
<organism evidence="2 3">
    <name type="scientific">Hymenobacter saemangeumensis</name>
    <dbReference type="NCBI Taxonomy" id="1084522"/>
    <lineage>
        <taxon>Bacteria</taxon>
        <taxon>Pseudomonadati</taxon>
        <taxon>Bacteroidota</taxon>
        <taxon>Cytophagia</taxon>
        <taxon>Cytophagales</taxon>
        <taxon>Hymenobacteraceae</taxon>
        <taxon>Hymenobacter</taxon>
    </lineage>
</organism>
<feature type="transmembrane region" description="Helical" evidence="1">
    <location>
        <begin position="114"/>
        <end position="135"/>
    </location>
</feature>
<proteinExistence type="predicted"/>
<evidence type="ECO:0000256" key="1">
    <source>
        <dbReference type="SAM" id="Phobius"/>
    </source>
</evidence>
<keyword evidence="1" id="KW-0812">Transmembrane</keyword>
<keyword evidence="3" id="KW-1185">Reference proteome</keyword>